<gene>
    <name evidence="1" type="ORF">F1D05_19180</name>
</gene>
<dbReference type="RefSeq" id="WP_185441594.1">
    <property type="nucleotide sequence ID" value="NZ_CP043661.1"/>
</dbReference>
<sequence>MWIHEHTAETAVPRSVVWQALADIDSWTEWDTSMQQIKLAGPFEVGSTVAMTPIGQDPITSTIVEIIENTRYADETSFGGVTLRFSHTLSDLPDGGTRIVHLLEITGASADEIGPQIGPEITSDFPEAMDGLIAYAGKLTLA</sequence>
<dbReference type="KEGG" id="kqi:F1D05_19180"/>
<dbReference type="InterPro" id="IPR023393">
    <property type="entry name" value="START-like_dom_sf"/>
</dbReference>
<dbReference type="AlphaFoldDB" id="A0A7G6X087"/>
<keyword evidence="2" id="KW-1185">Reference proteome</keyword>
<accession>A0A7G6X087</accession>
<name>A0A7G6X087_9ACTN</name>
<proteinExistence type="predicted"/>
<organism evidence="1 2">
    <name type="scientific">Kribbella qitaiheensis</name>
    <dbReference type="NCBI Taxonomy" id="1544730"/>
    <lineage>
        <taxon>Bacteria</taxon>
        <taxon>Bacillati</taxon>
        <taxon>Actinomycetota</taxon>
        <taxon>Actinomycetes</taxon>
        <taxon>Propionibacteriales</taxon>
        <taxon>Kribbellaceae</taxon>
        <taxon>Kribbella</taxon>
    </lineage>
</organism>
<dbReference type="Proteomes" id="UP000515563">
    <property type="component" value="Chromosome"/>
</dbReference>
<dbReference type="Gene3D" id="3.30.530.20">
    <property type="match status" value="1"/>
</dbReference>
<dbReference type="SUPFAM" id="SSF55961">
    <property type="entry name" value="Bet v1-like"/>
    <property type="match status" value="1"/>
</dbReference>
<evidence type="ECO:0000313" key="2">
    <source>
        <dbReference type="Proteomes" id="UP000515563"/>
    </source>
</evidence>
<dbReference type="EMBL" id="CP043661">
    <property type="protein sequence ID" value="QNE19652.1"/>
    <property type="molecule type" value="Genomic_DNA"/>
</dbReference>
<protein>
    <submittedName>
        <fullName evidence="1">Polyketide cyclase</fullName>
    </submittedName>
</protein>
<evidence type="ECO:0000313" key="1">
    <source>
        <dbReference type="EMBL" id="QNE19652.1"/>
    </source>
</evidence>
<reference evidence="2" key="1">
    <citation type="submission" date="2019-09" db="EMBL/GenBank/DDBJ databases">
        <title>Antimicrobial potential of Antarctic Bacteria.</title>
        <authorList>
            <person name="Benaud N."/>
            <person name="Edwards R.J."/>
            <person name="Ferrari B.C."/>
        </authorList>
    </citation>
    <scope>NUCLEOTIDE SEQUENCE [LARGE SCALE GENOMIC DNA]</scope>
    <source>
        <strain evidence="2">SPB151</strain>
    </source>
</reference>
<dbReference type="InterPro" id="IPR019587">
    <property type="entry name" value="Polyketide_cyclase/dehydratase"/>
</dbReference>
<reference evidence="1 2" key="2">
    <citation type="journal article" date="2020" name="Microbiol. Resour. Announc.">
        <title>Antarctic desert soil bacteria exhibit high novel natural product potential, evaluated through long-read genome sequencing and comparative genomics.</title>
        <authorList>
            <person name="Benaud N."/>
            <person name="Edwards R.J."/>
            <person name="Amos T.G."/>
            <person name="D'Agostino P.M."/>
            <person name="Gutierrez-Chavez C."/>
            <person name="Montgomery K."/>
            <person name="Nicetic I."/>
            <person name="Ferrari B.C."/>
        </authorList>
    </citation>
    <scope>NUCLEOTIDE SEQUENCE [LARGE SCALE GENOMIC DNA]</scope>
    <source>
        <strain evidence="1 2">SPB151</strain>
    </source>
</reference>
<dbReference type="Pfam" id="PF10604">
    <property type="entry name" value="Polyketide_cyc2"/>
    <property type="match status" value="1"/>
</dbReference>